<dbReference type="EMBL" id="MU865966">
    <property type="protein sequence ID" value="KAK4445310.1"/>
    <property type="molecule type" value="Genomic_DNA"/>
</dbReference>
<name>A0AAV9GD54_9PEZI</name>
<feature type="signal peptide" evidence="1">
    <location>
        <begin position="1"/>
        <end position="20"/>
    </location>
</feature>
<evidence type="ECO:0000313" key="2">
    <source>
        <dbReference type="EMBL" id="KAK4445310.1"/>
    </source>
</evidence>
<keyword evidence="1" id="KW-0732">Signal</keyword>
<reference evidence="2" key="1">
    <citation type="journal article" date="2023" name="Mol. Phylogenet. Evol.">
        <title>Genome-scale phylogeny and comparative genomics of the fungal order Sordariales.</title>
        <authorList>
            <person name="Hensen N."/>
            <person name="Bonometti L."/>
            <person name="Westerberg I."/>
            <person name="Brannstrom I.O."/>
            <person name="Guillou S."/>
            <person name="Cros-Aarteil S."/>
            <person name="Calhoun S."/>
            <person name="Haridas S."/>
            <person name="Kuo A."/>
            <person name="Mondo S."/>
            <person name="Pangilinan J."/>
            <person name="Riley R."/>
            <person name="LaButti K."/>
            <person name="Andreopoulos B."/>
            <person name="Lipzen A."/>
            <person name="Chen C."/>
            <person name="Yan M."/>
            <person name="Daum C."/>
            <person name="Ng V."/>
            <person name="Clum A."/>
            <person name="Steindorff A."/>
            <person name="Ohm R.A."/>
            <person name="Martin F."/>
            <person name="Silar P."/>
            <person name="Natvig D.O."/>
            <person name="Lalanne C."/>
            <person name="Gautier V."/>
            <person name="Ament-Velasquez S.L."/>
            <person name="Kruys A."/>
            <person name="Hutchinson M.I."/>
            <person name="Powell A.J."/>
            <person name="Barry K."/>
            <person name="Miller A.N."/>
            <person name="Grigoriev I.V."/>
            <person name="Debuchy R."/>
            <person name="Gladieux P."/>
            <person name="Hiltunen Thoren M."/>
            <person name="Johannesson H."/>
        </authorList>
    </citation>
    <scope>NUCLEOTIDE SEQUENCE</scope>
    <source>
        <strain evidence="2">PSN243</strain>
    </source>
</reference>
<accession>A0AAV9GD54</accession>
<sequence>MSRTTWRGFFVVLRLKPLNAYVLEILSAPMDSMLDKRIQFILVLSHMFQVGTEHGQYPCVSPFQAVRLGPGRRWQDFMLCGN</sequence>
<evidence type="ECO:0000256" key="1">
    <source>
        <dbReference type="SAM" id="SignalP"/>
    </source>
</evidence>
<reference evidence="2" key="2">
    <citation type="submission" date="2023-05" db="EMBL/GenBank/DDBJ databases">
        <authorList>
            <consortium name="Lawrence Berkeley National Laboratory"/>
            <person name="Steindorff A."/>
            <person name="Hensen N."/>
            <person name="Bonometti L."/>
            <person name="Westerberg I."/>
            <person name="Brannstrom I.O."/>
            <person name="Guillou S."/>
            <person name="Cros-Aarteil S."/>
            <person name="Calhoun S."/>
            <person name="Haridas S."/>
            <person name="Kuo A."/>
            <person name="Mondo S."/>
            <person name="Pangilinan J."/>
            <person name="Riley R."/>
            <person name="Labutti K."/>
            <person name="Andreopoulos B."/>
            <person name="Lipzen A."/>
            <person name="Chen C."/>
            <person name="Yanf M."/>
            <person name="Daum C."/>
            <person name="Ng V."/>
            <person name="Clum A."/>
            <person name="Ohm R."/>
            <person name="Martin F."/>
            <person name="Silar P."/>
            <person name="Natvig D."/>
            <person name="Lalanne C."/>
            <person name="Gautier V."/>
            <person name="Ament-Velasquez S.L."/>
            <person name="Kruys A."/>
            <person name="Hutchinson M.I."/>
            <person name="Powell A.J."/>
            <person name="Barry K."/>
            <person name="Miller A.N."/>
            <person name="Grigoriev I.V."/>
            <person name="Debuchy R."/>
            <person name="Gladieux P."/>
            <person name="Thoren M.H."/>
            <person name="Johannesson H."/>
        </authorList>
    </citation>
    <scope>NUCLEOTIDE SEQUENCE</scope>
    <source>
        <strain evidence="2">PSN243</strain>
    </source>
</reference>
<comment type="caution">
    <text evidence="2">The sequence shown here is derived from an EMBL/GenBank/DDBJ whole genome shotgun (WGS) entry which is preliminary data.</text>
</comment>
<evidence type="ECO:0008006" key="4">
    <source>
        <dbReference type="Google" id="ProtNLM"/>
    </source>
</evidence>
<feature type="chain" id="PRO_5043731828" description="Secreted protein" evidence="1">
    <location>
        <begin position="21"/>
        <end position="82"/>
    </location>
</feature>
<dbReference type="AlphaFoldDB" id="A0AAV9GD54"/>
<proteinExistence type="predicted"/>
<gene>
    <name evidence="2" type="ORF">QBC34DRAFT_413306</name>
</gene>
<evidence type="ECO:0000313" key="3">
    <source>
        <dbReference type="Proteomes" id="UP001321760"/>
    </source>
</evidence>
<dbReference type="Proteomes" id="UP001321760">
    <property type="component" value="Unassembled WGS sequence"/>
</dbReference>
<protein>
    <recommendedName>
        <fullName evidence="4">Secreted protein</fullName>
    </recommendedName>
</protein>
<organism evidence="2 3">
    <name type="scientific">Podospora aff. communis PSN243</name>
    <dbReference type="NCBI Taxonomy" id="3040156"/>
    <lineage>
        <taxon>Eukaryota</taxon>
        <taxon>Fungi</taxon>
        <taxon>Dikarya</taxon>
        <taxon>Ascomycota</taxon>
        <taxon>Pezizomycotina</taxon>
        <taxon>Sordariomycetes</taxon>
        <taxon>Sordariomycetidae</taxon>
        <taxon>Sordariales</taxon>
        <taxon>Podosporaceae</taxon>
        <taxon>Podospora</taxon>
    </lineage>
</organism>
<keyword evidence="3" id="KW-1185">Reference proteome</keyword>